<evidence type="ECO:0000256" key="1">
    <source>
        <dbReference type="SAM" id="MobiDB-lite"/>
    </source>
</evidence>
<evidence type="ECO:0000313" key="6">
    <source>
        <dbReference type="Proteomes" id="UP000070412"/>
    </source>
</evidence>
<feature type="signal peptide" evidence="3">
    <location>
        <begin position="1"/>
        <end position="18"/>
    </location>
</feature>
<evidence type="ECO:0000313" key="5">
    <source>
        <dbReference type="EnsemblMetazoa" id="KAF7496262.1"/>
    </source>
</evidence>
<keyword evidence="3" id="KW-0732">Signal</keyword>
<feature type="region of interest" description="Disordered" evidence="1">
    <location>
        <begin position="348"/>
        <end position="406"/>
    </location>
</feature>
<accession>A0A834RGB6</accession>
<dbReference type="EMBL" id="WVUK01000012">
    <property type="protein sequence ID" value="KAF7496262.1"/>
    <property type="molecule type" value="Genomic_DNA"/>
</dbReference>
<feature type="transmembrane region" description="Helical" evidence="2">
    <location>
        <begin position="286"/>
        <end position="308"/>
    </location>
</feature>
<keyword evidence="6" id="KW-1185">Reference proteome</keyword>
<reference evidence="5" key="3">
    <citation type="submission" date="2022-06" db="UniProtKB">
        <authorList>
            <consortium name="EnsemblMetazoa"/>
        </authorList>
    </citation>
    <scope>IDENTIFICATION</scope>
</reference>
<gene>
    <name evidence="4" type="ORF">SSS_6290</name>
</gene>
<feature type="compositionally biased region" description="Low complexity" evidence="1">
    <location>
        <begin position="368"/>
        <end position="388"/>
    </location>
</feature>
<organism evidence="4">
    <name type="scientific">Sarcoptes scabiei</name>
    <name type="common">Itch mite</name>
    <name type="synonym">Acarus scabiei</name>
    <dbReference type="NCBI Taxonomy" id="52283"/>
    <lineage>
        <taxon>Eukaryota</taxon>
        <taxon>Metazoa</taxon>
        <taxon>Ecdysozoa</taxon>
        <taxon>Arthropoda</taxon>
        <taxon>Chelicerata</taxon>
        <taxon>Arachnida</taxon>
        <taxon>Acari</taxon>
        <taxon>Acariformes</taxon>
        <taxon>Sarcoptiformes</taxon>
        <taxon>Astigmata</taxon>
        <taxon>Psoroptidia</taxon>
        <taxon>Sarcoptoidea</taxon>
        <taxon>Sarcoptidae</taxon>
        <taxon>Sarcoptinae</taxon>
        <taxon>Sarcoptes</taxon>
    </lineage>
</organism>
<keyword evidence="2" id="KW-0812">Transmembrane</keyword>
<name>A0A834RGB6_SARSC</name>
<evidence type="ECO:0000313" key="4">
    <source>
        <dbReference type="EMBL" id="KAF7496262.1"/>
    </source>
</evidence>
<dbReference type="AlphaFoldDB" id="A0A834RGB6"/>
<reference evidence="6" key="1">
    <citation type="journal article" date="2020" name="PLoS Negl. Trop. Dis.">
        <title>High-quality nuclear genome for Sarcoptes scabiei-A critical resource for a neglected parasite.</title>
        <authorList>
            <person name="Korhonen P.K."/>
            <person name="Gasser R.B."/>
            <person name="Ma G."/>
            <person name="Wang T."/>
            <person name="Stroehlein A.J."/>
            <person name="Young N.D."/>
            <person name="Ang C.S."/>
            <person name="Fernando D.D."/>
            <person name="Lu H.C."/>
            <person name="Taylor S."/>
            <person name="Reynolds S.L."/>
            <person name="Mofiz E."/>
            <person name="Najaraj S.H."/>
            <person name="Gowda H."/>
            <person name="Madugundu A."/>
            <person name="Renuse S."/>
            <person name="Holt D."/>
            <person name="Pandey A."/>
            <person name="Papenfuss A.T."/>
            <person name="Fischer K."/>
        </authorList>
    </citation>
    <scope>NUCLEOTIDE SEQUENCE [LARGE SCALE GENOMIC DNA]</scope>
</reference>
<feature type="compositionally biased region" description="Low complexity" evidence="1">
    <location>
        <begin position="348"/>
        <end position="358"/>
    </location>
</feature>
<evidence type="ECO:0000256" key="3">
    <source>
        <dbReference type="SAM" id="SignalP"/>
    </source>
</evidence>
<keyword evidence="2" id="KW-0472">Membrane</keyword>
<keyword evidence="2" id="KW-1133">Transmembrane helix</keyword>
<protein>
    <submittedName>
        <fullName evidence="4 5">Uncharacterized protein</fullName>
    </submittedName>
</protein>
<proteinExistence type="predicted"/>
<evidence type="ECO:0000256" key="2">
    <source>
        <dbReference type="SAM" id="Phobius"/>
    </source>
</evidence>
<dbReference type="Proteomes" id="UP000070412">
    <property type="component" value="Unassembled WGS sequence"/>
</dbReference>
<dbReference type="OrthoDB" id="6508362at2759"/>
<dbReference type="EnsemblMetazoa" id="SSS_6290s_mrna">
    <property type="protein sequence ID" value="KAF7496262.1"/>
    <property type="gene ID" value="SSS_6290"/>
</dbReference>
<sequence length="406" mass="46220">MLIILLLISLLSIKQGTAQKNSTNEDQICRTLIDNGGKNLQILAIGLTRNHLILITLTFEVYEVPKDSLTSTINNLYLKSKPTKMEEKYPILYNDSRFKQIKSSIFNAFILVDADSDWLIITTKYMRNNFYGLNYDITNKKVYNGLTFYGTLDEILISTNTPQIFYGLRANGGGLEMAKYSMVGATIATTRGIRLAMRYRAMCAEDDNKVKITGDRNRCPNPITWPVLKGFVEGNKFHLFGVNYIYTFDEKSFESDRSGFPVINRTYDKFFTCPGDVVQQSNASTWFPWLIIVLVLLLLLLLICLFLIRSKVVYKNSRHSKSKNFIHTKTARSGYDKETAAILTQQNKSKSFNQSKSKLSMKQKSFKSQKASQQILSKKSRSRSIAASVRTGLGPNDFRPKPLSRK</sequence>
<feature type="chain" id="PRO_5038259424" evidence="3">
    <location>
        <begin position="19"/>
        <end position="406"/>
    </location>
</feature>
<reference evidence="4" key="2">
    <citation type="submission" date="2020-01" db="EMBL/GenBank/DDBJ databases">
        <authorList>
            <person name="Korhonen P.K.K."/>
            <person name="Guangxu M.G."/>
            <person name="Wang T.W."/>
            <person name="Stroehlein A.J.S."/>
            <person name="Young N.D."/>
            <person name="Ang C.-S.A."/>
            <person name="Fernando D.W.F."/>
            <person name="Lu H.L."/>
            <person name="Taylor S.T."/>
            <person name="Ehtesham M.E.M."/>
            <person name="Najaraj S.H.N."/>
            <person name="Harsha G.H.G."/>
            <person name="Madugundu A.M."/>
            <person name="Renuse S.R."/>
            <person name="Holt D.H."/>
            <person name="Pandey A.P."/>
            <person name="Papenfuss A.P."/>
            <person name="Gasser R.B.G."/>
            <person name="Fischer K.F."/>
        </authorList>
    </citation>
    <scope>NUCLEOTIDE SEQUENCE</scope>
    <source>
        <strain evidence="4">SSS_KF_BRIS2020</strain>
    </source>
</reference>